<organism evidence="4 5">
    <name type="scientific">Nocardia africana</name>
    <dbReference type="NCBI Taxonomy" id="134964"/>
    <lineage>
        <taxon>Bacteria</taxon>
        <taxon>Bacillati</taxon>
        <taxon>Actinomycetota</taxon>
        <taxon>Actinomycetes</taxon>
        <taxon>Mycobacteriales</taxon>
        <taxon>Nocardiaceae</taxon>
        <taxon>Nocardia</taxon>
    </lineage>
</organism>
<accession>A0A378WRW1</accession>
<evidence type="ECO:0000256" key="2">
    <source>
        <dbReference type="SAM" id="Phobius"/>
    </source>
</evidence>
<keyword evidence="2" id="KW-0472">Membrane</keyword>
<feature type="transmembrane region" description="Helical" evidence="2">
    <location>
        <begin position="172"/>
        <end position="190"/>
    </location>
</feature>
<keyword evidence="2" id="KW-1133">Transmembrane helix</keyword>
<feature type="transmembrane region" description="Helical" evidence="2">
    <location>
        <begin position="25"/>
        <end position="50"/>
    </location>
</feature>
<dbReference type="SUPFAM" id="SSF103481">
    <property type="entry name" value="Multidrug resistance efflux transporter EmrE"/>
    <property type="match status" value="1"/>
</dbReference>
<dbReference type="Proteomes" id="UP000255082">
    <property type="component" value="Unassembled WGS sequence"/>
</dbReference>
<feature type="transmembrane region" description="Helical" evidence="2">
    <location>
        <begin position="84"/>
        <end position="105"/>
    </location>
</feature>
<feature type="transmembrane region" description="Helical" evidence="2">
    <location>
        <begin position="140"/>
        <end position="160"/>
    </location>
</feature>
<evidence type="ECO:0000313" key="5">
    <source>
        <dbReference type="Proteomes" id="UP000255082"/>
    </source>
</evidence>
<proteinExistence type="inferred from homology"/>
<dbReference type="EMBL" id="UGRU01000001">
    <property type="protein sequence ID" value="SUA43632.1"/>
    <property type="molecule type" value="Genomic_DNA"/>
</dbReference>
<evidence type="ECO:0000313" key="4">
    <source>
        <dbReference type="EMBL" id="SUA43632.1"/>
    </source>
</evidence>
<feature type="transmembrane region" description="Helical" evidence="2">
    <location>
        <begin position="111"/>
        <end position="133"/>
    </location>
</feature>
<evidence type="ECO:0000256" key="1">
    <source>
        <dbReference type="ARBA" id="ARBA00007362"/>
    </source>
</evidence>
<dbReference type="RefSeq" id="WP_128145201.1">
    <property type="nucleotide sequence ID" value="NZ_UGRU01000001.1"/>
</dbReference>
<reference evidence="4 5" key="1">
    <citation type="submission" date="2018-06" db="EMBL/GenBank/DDBJ databases">
        <authorList>
            <consortium name="Pathogen Informatics"/>
            <person name="Doyle S."/>
        </authorList>
    </citation>
    <scope>NUCLEOTIDE SEQUENCE [LARGE SCALE GENOMIC DNA]</scope>
    <source>
        <strain evidence="4 5">NCTC13184</strain>
    </source>
</reference>
<feature type="domain" description="EamA" evidence="3">
    <location>
        <begin position="33"/>
        <end position="154"/>
    </location>
</feature>
<gene>
    <name evidence="4" type="ORF">NCTC13184_03001</name>
</gene>
<comment type="similarity">
    <text evidence="1">Belongs to the EamA transporter family.</text>
</comment>
<dbReference type="AlphaFoldDB" id="A0A378WRW1"/>
<protein>
    <submittedName>
        <fullName evidence="4">EamA-like transporter family</fullName>
    </submittedName>
</protein>
<dbReference type="OrthoDB" id="5315632at2"/>
<dbReference type="InterPro" id="IPR000620">
    <property type="entry name" value="EamA_dom"/>
</dbReference>
<evidence type="ECO:0000259" key="3">
    <source>
        <dbReference type="Pfam" id="PF00892"/>
    </source>
</evidence>
<sequence>MRTPRSGAVHDIEAGSLDTAARRPAWAGAGMAAGALAVSSSSVFIALSHARPEVSTFYRCALAMPVLVAVAWREGRRGGWLTLLDWCVALACGAFFAADMVWWGAAILEVGAGLSTVLVNVQVIVVPMIAYLVDREKPGRIMIFALPLMICGVAAAGGVLEHHPAGSATLRGAAHAIAAGVCYSGFLFLLRRAGLRGGLGRPTRWPSG</sequence>
<dbReference type="InterPro" id="IPR037185">
    <property type="entry name" value="EmrE-like"/>
</dbReference>
<dbReference type="Pfam" id="PF00892">
    <property type="entry name" value="EamA"/>
    <property type="match status" value="1"/>
</dbReference>
<keyword evidence="2" id="KW-0812">Transmembrane</keyword>
<feature type="transmembrane region" description="Helical" evidence="2">
    <location>
        <begin position="56"/>
        <end position="72"/>
    </location>
</feature>
<dbReference type="GO" id="GO:0016020">
    <property type="term" value="C:membrane"/>
    <property type="evidence" value="ECO:0007669"/>
    <property type="project" value="InterPro"/>
</dbReference>
<name>A0A378WRW1_9NOCA</name>